<dbReference type="Proteomes" id="UP000598146">
    <property type="component" value="Unassembled WGS sequence"/>
</dbReference>
<gene>
    <name evidence="1" type="ORF">I4J89_13745</name>
</gene>
<dbReference type="RefSeq" id="WP_196414292.1">
    <property type="nucleotide sequence ID" value="NZ_JADQTO010000005.1"/>
</dbReference>
<comment type="caution">
    <text evidence="1">The sequence shown here is derived from an EMBL/GenBank/DDBJ whole genome shotgun (WGS) entry which is preliminary data.</text>
</comment>
<dbReference type="EMBL" id="JADQTO010000005">
    <property type="protein sequence ID" value="MBG0562523.1"/>
    <property type="molecule type" value="Genomic_DNA"/>
</dbReference>
<reference evidence="1" key="1">
    <citation type="submission" date="2020-11" db="EMBL/GenBank/DDBJ databases">
        <title>Isolation and identification of active actinomycetes.</title>
        <authorList>
            <person name="Sun X."/>
        </authorList>
    </citation>
    <scope>NUCLEOTIDE SEQUENCE</scope>
    <source>
        <strain evidence="1">NEAU-A11</strain>
    </source>
</reference>
<dbReference type="SUPFAM" id="SSF55729">
    <property type="entry name" value="Acyl-CoA N-acyltransferases (Nat)"/>
    <property type="match status" value="1"/>
</dbReference>
<dbReference type="PANTHER" id="PTHR41700">
    <property type="entry name" value="GCN5-RELATED N-ACETYLTRANSFERASE"/>
    <property type="match status" value="1"/>
</dbReference>
<accession>A0A931C8N3</accession>
<protein>
    <submittedName>
        <fullName evidence="1">GNAT family N-acetyltransferase</fullName>
    </submittedName>
</protein>
<name>A0A931C8N3_9ACTN</name>
<keyword evidence="2" id="KW-1185">Reference proteome</keyword>
<proteinExistence type="predicted"/>
<sequence>MADVVVRDLDGLAEWTAASALYRSVFGYQEPEWGLSPRLLAALGENSGTVIGAFDPGGALIGFCYGFCAVEGGEIYHYSQAAVVAASAQGTGVGRLLKQAQAVAARRTGARSMRWTFDPYALRNAHFNFTVLGAIGIRFLPDFYGAPGTDRVLVSWDLTGGARTRTPHVEGLVAPAGDRYAAPGPLDRAWLRQQLMKRFAAGGRLVAVTRPADTEDRVVYAFEDDQS</sequence>
<dbReference type="Gene3D" id="3.40.630.30">
    <property type="match status" value="1"/>
</dbReference>
<dbReference type="InterPro" id="IPR038764">
    <property type="entry name" value="GNAT_N_AcTrfase_prd"/>
</dbReference>
<evidence type="ECO:0000313" key="1">
    <source>
        <dbReference type="EMBL" id="MBG0562523.1"/>
    </source>
</evidence>
<dbReference type="InterPro" id="IPR016181">
    <property type="entry name" value="Acyl_CoA_acyltransferase"/>
</dbReference>
<organism evidence="1 2">
    <name type="scientific">Actinoplanes aureus</name>
    <dbReference type="NCBI Taxonomy" id="2792083"/>
    <lineage>
        <taxon>Bacteria</taxon>
        <taxon>Bacillati</taxon>
        <taxon>Actinomycetota</taxon>
        <taxon>Actinomycetes</taxon>
        <taxon>Micromonosporales</taxon>
        <taxon>Micromonosporaceae</taxon>
        <taxon>Actinoplanes</taxon>
    </lineage>
</organism>
<dbReference type="PANTHER" id="PTHR41700:SF1">
    <property type="entry name" value="N-ACETYLTRANSFERASE DOMAIN-CONTAINING PROTEIN"/>
    <property type="match status" value="1"/>
</dbReference>
<dbReference type="AlphaFoldDB" id="A0A931C8N3"/>
<evidence type="ECO:0000313" key="2">
    <source>
        <dbReference type="Proteomes" id="UP000598146"/>
    </source>
</evidence>